<dbReference type="Proteomes" id="UP000324222">
    <property type="component" value="Unassembled WGS sequence"/>
</dbReference>
<organism evidence="2 3">
    <name type="scientific">Portunus trituberculatus</name>
    <name type="common">Swimming crab</name>
    <name type="synonym">Neptunus trituberculatus</name>
    <dbReference type="NCBI Taxonomy" id="210409"/>
    <lineage>
        <taxon>Eukaryota</taxon>
        <taxon>Metazoa</taxon>
        <taxon>Ecdysozoa</taxon>
        <taxon>Arthropoda</taxon>
        <taxon>Crustacea</taxon>
        <taxon>Multicrustacea</taxon>
        <taxon>Malacostraca</taxon>
        <taxon>Eumalacostraca</taxon>
        <taxon>Eucarida</taxon>
        <taxon>Decapoda</taxon>
        <taxon>Pleocyemata</taxon>
        <taxon>Brachyura</taxon>
        <taxon>Eubrachyura</taxon>
        <taxon>Portunoidea</taxon>
        <taxon>Portunidae</taxon>
        <taxon>Portuninae</taxon>
        <taxon>Portunus</taxon>
    </lineage>
</organism>
<name>A0A5B7JPE0_PORTR</name>
<keyword evidence="3" id="KW-1185">Reference proteome</keyword>
<accession>A0A5B7JPE0</accession>
<feature type="region of interest" description="Disordered" evidence="1">
    <location>
        <begin position="1"/>
        <end position="21"/>
    </location>
</feature>
<dbReference type="AlphaFoldDB" id="A0A5B7JPE0"/>
<protein>
    <submittedName>
        <fullName evidence="2">Uncharacterized protein</fullName>
    </submittedName>
</protein>
<gene>
    <name evidence="2" type="ORF">E2C01_091438</name>
</gene>
<dbReference type="EMBL" id="VSRR010104977">
    <property type="protein sequence ID" value="MPC96196.1"/>
    <property type="molecule type" value="Genomic_DNA"/>
</dbReference>
<sequence length="98" mass="11186">MLLLFRGSQRPSLSPPSQPLPAPSLLPLIFLNCPNPFRAWLQLFQQWPPSLLPITFYTLLRVAPSDVDNTALALVRWKSSQFVSSRVSRRFLIHGNMQ</sequence>
<comment type="caution">
    <text evidence="2">The sequence shown here is derived from an EMBL/GenBank/DDBJ whole genome shotgun (WGS) entry which is preliminary data.</text>
</comment>
<reference evidence="2 3" key="1">
    <citation type="submission" date="2019-05" db="EMBL/GenBank/DDBJ databases">
        <title>Another draft genome of Portunus trituberculatus and its Hox gene families provides insights of decapod evolution.</title>
        <authorList>
            <person name="Jeong J.-H."/>
            <person name="Song I."/>
            <person name="Kim S."/>
            <person name="Choi T."/>
            <person name="Kim D."/>
            <person name="Ryu S."/>
            <person name="Kim W."/>
        </authorList>
    </citation>
    <scope>NUCLEOTIDE SEQUENCE [LARGE SCALE GENOMIC DNA]</scope>
    <source>
        <tissue evidence="2">Muscle</tissue>
    </source>
</reference>
<evidence type="ECO:0000256" key="1">
    <source>
        <dbReference type="SAM" id="MobiDB-lite"/>
    </source>
</evidence>
<evidence type="ECO:0000313" key="2">
    <source>
        <dbReference type="EMBL" id="MPC96196.1"/>
    </source>
</evidence>
<evidence type="ECO:0000313" key="3">
    <source>
        <dbReference type="Proteomes" id="UP000324222"/>
    </source>
</evidence>
<proteinExistence type="predicted"/>